<keyword evidence="6" id="KW-1185">Reference proteome</keyword>
<dbReference type="GO" id="GO:0005737">
    <property type="term" value="C:cytoplasm"/>
    <property type="evidence" value="ECO:0007669"/>
    <property type="project" value="TreeGrafter"/>
</dbReference>
<dbReference type="Proteomes" id="UP000308652">
    <property type="component" value="Unassembled WGS sequence"/>
</dbReference>
<accession>A0A5C3MLT1</accession>
<keyword evidence="2" id="KW-0637">Prenyltransferase</keyword>
<organism evidence="5 6">
    <name type="scientific">Crucibulum laeve</name>
    <dbReference type="NCBI Taxonomy" id="68775"/>
    <lineage>
        <taxon>Eukaryota</taxon>
        <taxon>Fungi</taxon>
        <taxon>Dikarya</taxon>
        <taxon>Basidiomycota</taxon>
        <taxon>Agaricomycotina</taxon>
        <taxon>Agaricomycetes</taxon>
        <taxon>Agaricomycetidae</taxon>
        <taxon>Agaricales</taxon>
        <taxon>Agaricineae</taxon>
        <taxon>Nidulariaceae</taxon>
        <taxon>Crucibulum</taxon>
    </lineage>
</organism>
<dbReference type="SUPFAM" id="SSF48439">
    <property type="entry name" value="Protein prenylyltransferase"/>
    <property type="match status" value="1"/>
</dbReference>
<dbReference type="GO" id="GO:0008318">
    <property type="term" value="F:protein prenyltransferase activity"/>
    <property type="evidence" value="ECO:0007669"/>
    <property type="project" value="InterPro"/>
</dbReference>
<dbReference type="PANTHER" id="PTHR11129">
    <property type="entry name" value="PROTEIN FARNESYLTRANSFERASE ALPHA SUBUNIT/RAB GERANYLGERANYL TRANSFERASE ALPHA SUBUNIT"/>
    <property type="match status" value="1"/>
</dbReference>
<evidence type="ECO:0000256" key="1">
    <source>
        <dbReference type="ARBA" id="ARBA00006734"/>
    </source>
</evidence>
<proteinExistence type="inferred from homology"/>
<evidence type="ECO:0000256" key="4">
    <source>
        <dbReference type="ARBA" id="ARBA00022737"/>
    </source>
</evidence>
<name>A0A5C3MLT1_9AGAR</name>
<dbReference type="EMBL" id="ML213590">
    <property type="protein sequence ID" value="TFK44878.1"/>
    <property type="molecule type" value="Genomic_DNA"/>
</dbReference>
<keyword evidence="4" id="KW-0677">Repeat</keyword>
<reference evidence="5 6" key="1">
    <citation type="journal article" date="2019" name="Nat. Ecol. Evol.">
        <title>Megaphylogeny resolves global patterns of mushroom evolution.</title>
        <authorList>
            <person name="Varga T."/>
            <person name="Krizsan K."/>
            <person name="Foldi C."/>
            <person name="Dima B."/>
            <person name="Sanchez-Garcia M."/>
            <person name="Sanchez-Ramirez S."/>
            <person name="Szollosi G.J."/>
            <person name="Szarkandi J.G."/>
            <person name="Papp V."/>
            <person name="Albert L."/>
            <person name="Andreopoulos W."/>
            <person name="Angelini C."/>
            <person name="Antonin V."/>
            <person name="Barry K.W."/>
            <person name="Bougher N.L."/>
            <person name="Buchanan P."/>
            <person name="Buyck B."/>
            <person name="Bense V."/>
            <person name="Catcheside P."/>
            <person name="Chovatia M."/>
            <person name="Cooper J."/>
            <person name="Damon W."/>
            <person name="Desjardin D."/>
            <person name="Finy P."/>
            <person name="Geml J."/>
            <person name="Haridas S."/>
            <person name="Hughes K."/>
            <person name="Justo A."/>
            <person name="Karasinski D."/>
            <person name="Kautmanova I."/>
            <person name="Kiss B."/>
            <person name="Kocsube S."/>
            <person name="Kotiranta H."/>
            <person name="LaButti K.M."/>
            <person name="Lechner B.E."/>
            <person name="Liimatainen K."/>
            <person name="Lipzen A."/>
            <person name="Lukacs Z."/>
            <person name="Mihaltcheva S."/>
            <person name="Morgado L.N."/>
            <person name="Niskanen T."/>
            <person name="Noordeloos M.E."/>
            <person name="Ohm R.A."/>
            <person name="Ortiz-Santana B."/>
            <person name="Ovrebo C."/>
            <person name="Racz N."/>
            <person name="Riley R."/>
            <person name="Savchenko A."/>
            <person name="Shiryaev A."/>
            <person name="Soop K."/>
            <person name="Spirin V."/>
            <person name="Szebenyi C."/>
            <person name="Tomsovsky M."/>
            <person name="Tulloss R.E."/>
            <person name="Uehling J."/>
            <person name="Grigoriev I.V."/>
            <person name="Vagvolgyi C."/>
            <person name="Papp T."/>
            <person name="Martin F.M."/>
            <person name="Miettinen O."/>
            <person name="Hibbett D.S."/>
            <person name="Nagy L.G."/>
        </authorList>
    </citation>
    <scope>NUCLEOTIDE SEQUENCE [LARGE SCALE GENOMIC DNA]</scope>
    <source>
        <strain evidence="5 6">CBS 166.37</strain>
    </source>
</reference>
<protein>
    <submittedName>
        <fullName evidence="5">Uncharacterized protein</fullName>
    </submittedName>
</protein>
<comment type="similarity">
    <text evidence="1">Belongs to the protein prenyltransferase subunit alpha family.</text>
</comment>
<keyword evidence="3" id="KW-0808">Transferase</keyword>
<evidence type="ECO:0000313" key="5">
    <source>
        <dbReference type="EMBL" id="TFK44878.1"/>
    </source>
</evidence>
<evidence type="ECO:0000256" key="2">
    <source>
        <dbReference type="ARBA" id="ARBA00022602"/>
    </source>
</evidence>
<dbReference type="Pfam" id="PF01239">
    <property type="entry name" value="PPTA"/>
    <property type="match status" value="1"/>
</dbReference>
<dbReference type="Gene3D" id="1.25.40.120">
    <property type="entry name" value="Protein prenylyltransferase"/>
    <property type="match status" value="1"/>
</dbReference>
<dbReference type="AlphaFoldDB" id="A0A5C3MLT1"/>
<evidence type="ECO:0000313" key="6">
    <source>
        <dbReference type="Proteomes" id="UP000308652"/>
    </source>
</evidence>
<sequence>MSRHADDAETVEACTTVILIANPAHNTALNHRKRLMERGSLSSGKELLFMELLIRGSGDCAKQSIIWHHRQWIFKRLCGDIGGSAKERQTEIEIDGWASVEEASSFPKLSPHAIEHEFGIIRHAVESYPRNYHAWSHWHYIMDVNYTLACLYDGYSGQYIDSIVKEGSQLRLWIDTHVSDYSAIHQFCSLIRLLNKLFRGVALDHWLHYIRPMNLCGCTCESP</sequence>
<dbReference type="OrthoDB" id="1924260at2759"/>
<gene>
    <name evidence="5" type="ORF">BDQ12DRAFT_673741</name>
</gene>
<dbReference type="InterPro" id="IPR002088">
    <property type="entry name" value="Prenyl_trans_a"/>
</dbReference>
<dbReference type="PANTHER" id="PTHR11129:SF3">
    <property type="entry name" value="PROTEIN PRENYLTRANSFERASE ALPHA SUBUNIT REPEAT-CONTAINING PROTEIN 1"/>
    <property type="match status" value="1"/>
</dbReference>
<evidence type="ECO:0000256" key="3">
    <source>
        <dbReference type="ARBA" id="ARBA00022679"/>
    </source>
</evidence>